<proteinExistence type="inferred from homology"/>
<evidence type="ECO:0000259" key="5">
    <source>
        <dbReference type="PROSITE" id="PS50931"/>
    </source>
</evidence>
<reference evidence="6" key="1">
    <citation type="submission" date="2021-05" db="EMBL/GenBank/DDBJ databases">
        <title>Molecular characterization for Shewanella algae harboring chromosomal blaOXA-55-like strains isolated from clinical and environment sample.</title>
        <authorList>
            <person name="Ohama Y."/>
            <person name="Aoki K."/>
            <person name="Harada S."/>
            <person name="Moriya K."/>
            <person name="Ishii Y."/>
            <person name="Tateda K."/>
        </authorList>
    </citation>
    <scope>NUCLEOTIDE SEQUENCE</scope>
    <source>
        <strain evidence="6">JCM 11563</strain>
    </source>
</reference>
<feature type="domain" description="HTH lysR-type" evidence="5">
    <location>
        <begin position="14"/>
        <end position="70"/>
    </location>
</feature>
<comment type="similarity">
    <text evidence="1">Belongs to the LysR transcriptional regulatory family.</text>
</comment>
<dbReference type="PROSITE" id="PS50931">
    <property type="entry name" value="HTH_LYSR"/>
    <property type="match status" value="1"/>
</dbReference>
<dbReference type="PANTHER" id="PTHR30118:SF15">
    <property type="entry name" value="TRANSCRIPTIONAL REGULATORY PROTEIN"/>
    <property type="match status" value="1"/>
</dbReference>
<dbReference type="Gene3D" id="3.40.190.10">
    <property type="entry name" value="Periplasmic binding protein-like II"/>
    <property type="match status" value="2"/>
</dbReference>
<evidence type="ECO:0000313" key="7">
    <source>
        <dbReference type="Proteomes" id="UP000887104"/>
    </source>
</evidence>
<protein>
    <recommendedName>
        <fullName evidence="5">HTH lysR-type domain-containing protein</fullName>
    </recommendedName>
</protein>
<organism evidence="6 7">
    <name type="scientific">Shewanella sairae</name>
    <dbReference type="NCBI Taxonomy" id="190310"/>
    <lineage>
        <taxon>Bacteria</taxon>
        <taxon>Pseudomonadati</taxon>
        <taxon>Pseudomonadota</taxon>
        <taxon>Gammaproteobacteria</taxon>
        <taxon>Alteromonadales</taxon>
        <taxon>Shewanellaceae</taxon>
        <taxon>Shewanella</taxon>
    </lineage>
</organism>
<dbReference type="InterPro" id="IPR000847">
    <property type="entry name" value="LysR_HTH_N"/>
</dbReference>
<dbReference type="PANTHER" id="PTHR30118">
    <property type="entry name" value="HTH-TYPE TRANSCRIPTIONAL REGULATOR LEUO-RELATED"/>
    <property type="match status" value="1"/>
</dbReference>
<dbReference type="EMBL" id="BPEY01000019">
    <property type="protein sequence ID" value="GIU44037.1"/>
    <property type="molecule type" value="Genomic_DNA"/>
</dbReference>
<dbReference type="Pfam" id="PF00126">
    <property type="entry name" value="HTH_1"/>
    <property type="match status" value="1"/>
</dbReference>
<evidence type="ECO:0000256" key="3">
    <source>
        <dbReference type="ARBA" id="ARBA00023125"/>
    </source>
</evidence>
<keyword evidence="2" id="KW-0805">Transcription regulation</keyword>
<keyword evidence="4" id="KW-0804">Transcription</keyword>
<dbReference type="SUPFAM" id="SSF46785">
    <property type="entry name" value="Winged helix' DNA-binding domain"/>
    <property type="match status" value="1"/>
</dbReference>
<keyword evidence="3" id="KW-0238">DNA-binding</keyword>
<gene>
    <name evidence="6" type="ORF">TUM4438_14300</name>
</gene>
<evidence type="ECO:0000313" key="6">
    <source>
        <dbReference type="EMBL" id="GIU44037.1"/>
    </source>
</evidence>
<evidence type="ECO:0000256" key="2">
    <source>
        <dbReference type="ARBA" id="ARBA00023015"/>
    </source>
</evidence>
<sequence length="310" mass="35195">MLTQLNLERLKNCDLNLLLALAVLLNEAHVSNAAKQLGLSQSAMSQMLKRLRLMFADPLLLKSNNGMTLTNKAQAIALELTPLLDKTARILEADHFNPKTAQGRIRFIMSDITAQLIITPLIALMSEQAPNIELEYISQSGNGFQLLRRGQVDMVIGFYDDVPTPLLSEVIGQAPWQMVTHRTSNSQLSQLDRDTIKLLRYQFQEHNQLYSLASLEQIDALDAAYALTTASLSALLYALQTNNTATLLPHFALRILPENETKEFDWLGTPINLDLKLCWDRHHRSPELLQWFRRQLTRLLHQHLLLEKAL</sequence>
<keyword evidence="7" id="KW-1185">Reference proteome</keyword>
<dbReference type="InterPro" id="IPR036390">
    <property type="entry name" value="WH_DNA-bd_sf"/>
</dbReference>
<dbReference type="Gene3D" id="1.10.10.10">
    <property type="entry name" value="Winged helix-like DNA-binding domain superfamily/Winged helix DNA-binding domain"/>
    <property type="match status" value="1"/>
</dbReference>
<dbReference type="InterPro" id="IPR005119">
    <property type="entry name" value="LysR_subst-bd"/>
</dbReference>
<dbReference type="Pfam" id="PF03466">
    <property type="entry name" value="LysR_substrate"/>
    <property type="match status" value="1"/>
</dbReference>
<accession>A0ABQ4P914</accession>
<comment type="caution">
    <text evidence="6">The sequence shown here is derived from an EMBL/GenBank/DDBJ whole genome shotgun (WGS) entry which is preliminary data.</text>
</comment>
<dbReference type="RefSeq" id="WP_220780491.1">
    <property type="nucleotide sequence ID" value="NZ_BPEY01000019.1"/>
</dbReference>
<evidence type="ECO:0000256" key="1">
    <source>
        <dbReference type="ARBA" id="ARBA00009437"/>
    </source>
</evidence>
<evidence type="ECO:0000256" key="4">
    <source>
        <dbReference type="ARBA" id="ARBA00023163"/>
    </source>
</evidence>
<name>A0ABQ4P914_9GAMM</name>
<dbReference type="InterPro" id="IPR050389">
    <property type="entry name" value="LysR-type_TF"/>
</dbReference>
<dbReference type="SUPFAM" id="SSF53850">
    <property type="entry name" value="Periplasmic binding protein-like II"/>
    <property type="match status" value="1"/>
</dbReference>
<dbReference type="InterPro" id="IPR036388">
    <property type="entry name" value="WH-like_DNA-bd_sf"/>
</dbReference>
<dbReference type="Proteomes" id="UP000887104">
    <property type="component" value="Unassembled WGS sequence"/>
</dbReference>